<dbReference type="OrthoDB" id="3258069at2"/>
<sequence length="737" mass="77036">MNVGSWRLHRRLFTIGSQARRHTESGAIRAGALLLAAFMLTITLLAMTAVSLLYAGKADRALARTTAVGESDAEAGLRWALSDDMLEDSRQFGVVFIEPLTPDAPMPPGVTKWPGPGEVLMSPGLLAAGESEGIADRYGEVVGMIGESGLTDPGEKLVYVHPVGGLTIDDPLHVAGFGPNEGELYYSLDFGIDQDRPQWAFHGLIAGMLLMPSLLLLFVACRTASQQRDKRAVLVAVLGGRRMDRAAISAGDAWRPITLGSLLAVVFAVTVIATEPTIPITGYEMSFADLRSAWPLLLAVVGLAWVVAMTAAILLDRATTSGNSTRPAPSRGRSTQVLAALFPVMVLITMVGPQLFAVGTGAPRPAYILTYWAGAIGTAITMPAAIAVSTAYLGAVLARRGARRRHPGQLVAGRRISAHPGPTARMVSGVTIGLFVLMQALAWQGAFASQSVRGQALIDDIGYSTVEVDPRGDVSTDQISRFVEALPPEAQLLGLELGFEFNELVATLHGDSPALTAAGLPCGSDGNIIPVEALTPAVQAAVRGVSPVVHETPDAADHIADSDDTGMLVTLPPGEEFSIPDVKGISYQVFPLGATVEVPGMSNLSGGAPNRDQALWTVLIGVIAVGVTAVVASFATAAEYLRHGKAIAPLTSIAGDFRIFRSYAAWSIFMPIALAGAVGTIVGSWIAFSVDDVGAQLITTELVLTCIGAIAVIGALVTVVAGATAIRQAQTWVPRGD</sequence>
<organism evidence="2 3">
    <name type="scientific">Stackebrandtia endophytica</name>
    <dbReference type="NCBI Taxonomy" id="1496996"/>
    <lineage>
        <taxon>Bacteria</taxon>
        <taxon>Bacillati</taxon>
        <taxon>Actinomycetota</taxon>
        <taxon>Actinomycetes</taxon>
        <taxon>Glycomycetales</taxon>
        <taxon>Glycomycetaceae</taxon>
        <taxon>Stackebrandtia</taxon>
    </lineage>
</organism>
<feature type="transmembrane region" description="Helical" evidence="1">
    <location>
        <begin position="663"/>
        <end position="690"/>
    </location>
</feature>
<feature type="transmembrane region" description="Helical" evidence="1">
    <location>
        <begin position="30"/>
        <end position="55"/>
    </location>
</feature>
<feature type="transmembrane region" description="Helical" evidence="1">
    <location>
        <begin position="253"/>
        <end position="273"/>
    </location>
</feature>
<evidence type="ECO:0000313" key="2">
    <source>
        <dbReference type="EMBL" id="TQL76432.1"/>
    </source>
</evidence>
<dbReference type="InParanoid" id="A0A543AV37"/>
<feature type="transmembrane region" description="Helical" evidence="1">
    <location>
        <begin position="369"/>
        <end position="395"/>
    </location>
</feature>
<keyword evidence="1" id="KW-0472">Membrane</keyword>
<dbReference type="Proteomes" id="UP000317043">
    <property type="component" value="Unassembled WGS sequence"/>
</dbReference>
<feature type="transmembrane region" description="Helical" evidence="1">
    <location>
        <begin position="614"/>
        <end position="642"/>
    </location>
</feature>
<keyword evidence="3" id="KW-1185">Reference proteome</keyword>
<proteinExistence type="predicted"/>
<evidence type="ECO:0000313" key="3">
    <source>
        <dbReference type="Proteomes" id="UP000317043"/>
    </source>
</evidence>
<reference evidence="2 3" key="1">
    <citation type="submission" date="2019-06" db="EMBL/GenBank/DDBJ databases">
        <title>Sequencing the genomes of 1000 actinobacteria strains.</title>
        <authorList>
            <person name="Klenk H.-P."/>
        </authorList>
    </citation>
    <scope>NUCLEOTIDE SEQUENCE [LARGE SCALE GENOMIC DNA]</scope>
    <source>
        <strain evidence="2 3">DSM 45928</strain>
    </source>
</reference>
<dbReference type="AlphaFoldDB" id="A0A543AV37"/>
<keyword evidence="1" id="KW-1133">Transmembrane helix</keyword>
<protein>
    <recommendedName>
        <fullName evidence="4">FtsX-like permease family protein</fullName>
    </recommendedName>
</protein>
<feature type="transmembrane region" description="Helical" evidence="1">
    <location>
        <begin position="424"/>
        <end position="443"/>
    </location>
</feature>
<evidence type="ECO:0008006" key="4">
    <source>
        <dbReference type="Google" id="ProtNLM"/>
    </source>
</evidence>
<accession>A0A543AV37</accession>
<dbReference type="RefSeq" id="WP_142037842.1">
    <property type="nucleotide sequence ID" value="NZ_JBHTGS010000001.1"/>
</dbReference>
<dbReference type="EMBL" id="VFOW01000001">
    <property type="protein sequence ID" value="TQL76432.1"/>
    <property type="molecule type" value="Genomic_DNA"/>
</dbReference>
<evidence type="ECO:0000256" key="1">
    <source>
        <dbReference type="SAM" id="Phobius"/>
    </source>
</evidence>
<feature type="transmembrane region" description="Helical" evidence="1">
    <location>
        <begin position="336"/>
        <end position="357"/>
    </location>
</feature>
<gene>
    <name evidence="2" type="ORF">FB566_1961</name>
</gene>
<feature type="transmembrane region" description="Helical" evidence="1">
    <location>
        <begin position="702"/>
        <end position="726"/>
    </location>
</feature>
<name>A0A543AV37_9ACTN</name>
<comment type="caution">
    <text evidence="2">The sequence shown here is derived from an EMBL/GenBank/DDBJ whole genome shotgun (WGS) entry which is preliminary data.</text>
</comment>
<feature type="transmembrane region" description="Helical" evidence="1">
    <location>
        <begin position="199"/>
        <end position="221"/>
    </location>
</feature>
<feature type="transmembrane region" description="Helical" evidence="1">
    <location>
        <begin position="293"/>
        <end position="315"/>
    </location>
</feature>
<keyword evidence="1" id="KW-0812">Transmembrane</keyword>